<feature type="non-terminal residue" evidence="1">
    <location>
        <position position="1"/>
    </location>
</feature>
<evidence type="ECO:0000313" key="2">
    <source>
        <dbReference type="Proteomes" id="UP001341840"/>
    </source>
</evidence>
<dbReference type="EMBL" id="JASCZI010031484">
    <property type="protein sequence ID" value="MED6126865.1"/>
    <property type="molecule type" value="Genomic_DNA"/>
</dbReference>
<reference evidence="1 2" key="1">
    <citation type="journal article" date="2023" name="Plants (Basel)">
        <title>Bridging the Gap: Combining Genomics and Transcriptomics Approaches to Understand Stylosanthes scabra, an Orphan Legume from the Brazilian Caatinga.</title>
        <authorList>
            <person name="Ferreira-Neto J.R.C."/>
            <person name="da Silva M.D."/>
            <person name="Binneck E."/>
            <person name="de Melo N.F."/>
            <person name="da Silva R.H."/>
            <person name="de Melo A.L.T.M."/>
            <person name="Pandolfi V."/>
            <person name="Bustamante F.O."/>
            <person name="Brasileiro-Vidal A.C."/>
            <person name="Benko-Iseppon A.M."/>
        </authorList>
    </citation>
    <scope>NUCLEOTIDE SEQUENCE [LARGE SCALE GENOMIC DNA]</scope>
    <source>
        <tissue evidence="1">Leaves</tissue>
    </source>
</reference>
<name>A0ABU6RS61_9FABA</name>
<comment type="caution">
    <text evidence="1">The sequence shown here is derived from an EMBL/GenBank/DDBJ whole genome shotgun (WGS) entry which is preliminary data.</text>
</comment>
<organism evidence="1 2">
    <name type="scientific">Stylosanthes scabra</name>
    <dbReference type="NCBI Taxonomy" id="79078"/>
    <lineage>
        <taxon>Eukaryota</taxon>
        <taxon>Viridiplantae</taxon>
        <taxon>Streptophyta</taxon>
        <taxon>Embryophyta</taxon>
        <taxon>Tracheophyta</taxon>
        <taxon>Spermatophyta</taxon>
        <taxon>Magnoliopsida</taxon>
        <taxon>eudicotyledons</taxon>
        <taxon>Gunneridae</taxon>
        <taxon>Pentapetalae</taxon>
        <taxon>rosids</taxon>
        <taxon>fabids</taxon>
        <taxon>Fabales</taxon>
        <taxon>Fabaceae</taxon>
        <taxon>Papilionoideae</taxon>
        <taxon>50 kb inversion clade</taxon>
        <taxon>dalbergioids sensu lato</taxon>
        <taxon>Dalbergieae</taxon>
        <taxon>Pterocarpus clade</taxon>
        <taxon>Stylosanthes</taxon>
    </lineage>
</organism>
<protein>
    <submittedName>
        <fullName evidence="1">Uncharacterized protein</fullName>
    </submittedName>
</protein>
<proteinExistence type="predicted"/>
<evidence type="ECO:0000313" key="1">
    <source>
        <dbReference type="EMBL" id="MED6126865.1"/>
    </source>
</evidence>
<sequence>PLFSSFPAPFPTSKSDTSYTKAFVSSLRFQRNQPCINRTLDAPSSSSRSRCVHQLQTSNPVCSVTVGSSAIDAPDCATSSILVASSDISATVGFQFEINGPDQSPH</sequence>
<keyword evidence="2" id="KW-1185">Reference proteome</keyword>
<accession>A0ABU6RS61</accession>
<dbReference type="Proteomes" id="UP001341840">
    <property type="component" value="Unassembled WGS sequence"/>
</dbReference>
<gene>
    <name evidence="1" type="ORF">PIB30_082619</name>
</gene>